<feature type="transmembrane region" description="Helical" evidence="6">
    <location>
        <begin position="20"/>
        <end position="44"/>
    </location>
</feature>
<feature type="transmembrane region" description="Helical" evidence="6">
    <location>
        <begin position="279"/>
        <end position="298"/>
    </location>
</feature>
<keyword evidence="5 6" id="KW-0472">Membrane</keyword>
<dbReference type="EMBL" id="FOCT01000014">
    <property type="protein sequence ID" value="SEO22542.1"/>
    <property type="molecule type" value="Genomic_DNA"/>
</dbReference>
<dbReference type="InterPro" id="IPR020846">
    <property type="entry name" value="MFS_dom"/>
</dbReference>
<feature type="transmembrane region" description="Helical" evidence="6">
    <location>
        <begin position="371"/>
        <end position="393"/>
    </location>
</feature>
<keyword evidence="2" id="KW-1003">Cell membrane</keyword>
<dbReference type="SUPFAM" id="SSF103473">
    <property type="entry name" value="MFS general substrate transporter"/>
    <property type="match status" value="1"/>
</dbReference>
<dbReference type="InterPro" id="IPR011701">
    <property type="entry name" value="MFS"/>
</dbReference>
<feature type="transmembrane region" description="Helical" evidence="6">
    <location>
        <begin position="83"/>
        <end position="100"/>
    </location>
</feature>
<feature type="transmembrane region" description="Helical" evidence="6">
    <location>
        <begin position="56"/>
        <end position="76"/>
    </location>
</feature>
<feature type="transmembrane region" description="Helical" evidence="6">
    <location>
        <begin position="106"/>
        <end position="130"/>
    </location>
</feature>
<feature type="transmembrane region" description="Helical" evidence="6">
    <location>
        <begin position="246"/>
        <end position="267"/>
    </location>
</feature>
<evidence type="ECO:0000256" key="4">
    <source>
        <dbReference type="ARBA" id="ARBA00022989"/>
    </source>
</evidence>
<proteinExistence type="predicted"/>
<evidence type="ECO:0000256" key="3">
    <source>
        <dbReference type="ARBA" id="ARBA00022692"/>
    </source>
</evidence>
<dbReference type="PANTHER" id="PTHR43124">
    <property type="entry name" value="PURINE EFFLUX PUMP PBUE"/>
    <property type="match status" value="1"/>
</dbReference>
<dbReference type="RefSeq" id="WP_074748648.1">
    <property type="nucleotide sequence ID" value="NZ_FOCT01000014.1"/>
</dbReference>
<dbReference type="InterPro" id="IPR036259">
    <property type="entry name" value="MFS_trans_sf"/>
</dbReference>
<evidence type="ECO:0000313" key="8">
    <source>
        <dbReference type="EMBL" id="SEO22542.1"/>
    </source>
</evidence>
<evidence type="ECO:0000256" key="2">
    <source>
        <dbReference type="ARBA" id="ARBA00022475"/>
    </source>
</evidence>
<sequence>MLAARPGHLTTGGASIWFRIVLVFAMAMPMLVLYAISTLGTFIVRDLHLEAKLLGYLVMSSFGIAAILSPWGGALVDRIGPRDALTILFFTVALAFTLLATGKDYFYLVAATAICGIAQALANPVTNLLIAQQVPAEKKAAVAGLKQSGVQLAALFAGLALPAVATHYGWPSAFGIVVPVAILLGITSPYVAPTRGKSLRAGKIFSITLPNKLLLQLMSVQFCVGISLSAFVTFLPTFAAQNGMPLAVAGSLIAVFGVMGMFSRIALTPLGAKLKEEALLLLTLIAIAACAIGVTMQAGPESHWCLWIGAIGVGLTAVGTNAIAMSMLIRDDRFGIVTTTSGFVSLAFFGGFSVGPPLYATFSDYSGSFQAGWIFLIGVLLCGCGLALMLAFARQRQALVPVGPRSTIK</sequence>
<gene>
    <name evidence="8" type="ORF">SAMN05216404_11456</name>
</gene>
<dbReference type="Proteomes" id="UP000183898">
    <property type="component" value="Unassembled WGS sequence"/>
</dbReference>
<reference evidence="8 9" key="1">
    <citation type="submission" date="2016-10" db="EMBL/GenBank/DDBJ databases">
        <authorList>
            <person name="de Groot N.N."/>
        </authorList>
    </citation>
    <scope>NUCLEOTIDE SEQUENCE [LARGE SCALE GENOMIC DNA]</scope>
    <source>
        <strain evidence="8 9">Nl18</strain>
    </source>
</reference>
<evidence type="ECO:0000256" key="1">
    <source>
        <dbReference type="ARBA" id="ARBA00004651"/>
    </source>
</evidence>
<dbReference type="GO" id="GO:0022857">
    <property type="term" value="F:transmembrane transporter activity"/>
    <property type="evidence" value="ECO:0007669"/>
    <property type="project" value="InterPro"/>
</dbReference>
<evidence type="ECO:0000313" key="9">
    <source>
        <dbReference type="Proteomes" id="UP000183898"/>
    </source>
</evidence>
<dbReference type="AlphaFoldDB" id="A0A1H8MZ04"/>
<dbReference type="InterPro" id="IPR050189">
    <property type="entry name" value="MFS_Efflux_Transporters"/>
</dbReference>
<protein>
    <submittedName>
        <fullName evidence="8">Cyanate permease</fullName>
    </submittedName>
</protein>
<feature type="transmembrane region" description="Helical" evidence="6">
    <location>
        <begin position="150"/>
        <end position="168"/>
    </location>
</feature>
<dbReference type="PROSITE" id="PS50850">
    <property type="entry name" value="MFS"/>
    <property type="match status" value="1"/>
</dbReference>
<organism evidence="8 9">
    <name type="scientific">Nitrosospira multiformis</name>
    <dbReference type="NCBI Taxonomy" id="1231"/>
    <lineage>
        <taxon>Bacteria</taxon>
        <taxon>Pseudomonadati</taxon>
        <taxon>Pseudomonadota</taxon>
        <taxon>Betaproteobacteria</taxon>
        <taxon>Nitrosomonadales</taxon>
        <taxon>Nitrosomonadaceae</taxon>
        <taxon>Nitrosospira</taxon>
    </lineage>
</organism>
<dbReference type="GO" id="GO:0005886">
    <property type="term" value="C:plasma membrane"/>
    <property type="evidence" value="ECO:0007669"/>
    <property type="project" value="UniProtKB-SubCell"/>
</dbReference>
<evidence type="ECO:0000256" key="5">
    <source>
        <dbReference type="ARBA" id="ARBA00023136"/>
    </source>
</evidence>
<comment type="subcellular location">
    <subcellularLocation>
        <location evidence="1">Cell membrane</location>
        <topology evidence="1">Multi-pass membrane protein</topology>
    </subcellularLocation>
</comment>
<feature type="transmembrane region" description="Helical" evidence="6">
    <location>
        <begin position="336"/>
        <end position="359"/>
    </location>
</feature>
<feature type="transmembrane region" description="Helical" evidence="6">
    <location>
        <begin position="174"/>
        <end position="192"/>
    </location>
</feature>
<evidence type="ECO:0000259" key="7">
    <source>
        <dbReference type="PROSITE" id="PS50850"/>
    </source>
</evidence>
<name>A0A1H8MZ04_9PROT</name>
<dbReference type="Pfam" id="PF07690">
    <property type="entry name" value="MFS_1"/>
    <property type="match status" value="1"/>
</dbReference>
<feature type="transmembrane region" description="Helical" evidence="6">
    <location>
        <begin position="213"/>
        <end position="234"/>
    </location>
</feature>
<evidence type="ECO:0000256" key="6">
    <source>
        <dbReference type="SAM" id="Phobius"/>
    </source>
</evidence>
<dbReference type="PANTHER" id="PTHR43124:SF3">
    <property type="entry name" value="CHLORAMPHENICOL EFFLUX PUMP RV0191"/>
    <property type="match status" value="1"/>
</dbReference>
<feature type="domain" description="Major facilitator superfamily (MFS) profile" evidence="7">
    <location>
        <begin position="18"/>
        <end position="397"/>
    </location>
</feature>
<accession>A0A1H8MZ04</accession>
<dbReference type="Gene3D" id="1.20.1250.20">
    <property type="entry name" value="MFS general substrate transporter like domains"/>
    <property type="match status" value="2"/>
</dbReference>
<feature type="transmembrane region" description="Helical" evidence="6">
    <location>
        <begin position="304"/>
        <end position="324"/>
    </location>
</feature>
<keyword evidence="4 6" id="KW-1133">Transmembrane helix</keyword>
<dbReference type="CDD" id="cd06174">
    <property type="entry name" value="MFS"/>
    <property type="match status" value="1"/>
</dbReference>
<keyword evidence="3 6" id="KW-0812">Transmembrane</keyword>